<dbReference type="AlphaFoldDB" id="A0A644WL49"/>
<comment type="caution">
    <text evidence="2">The sequence shown here is derived from an EMBL/GenBank/DDBJ whole genome shotgun (WGS) entry which is preliminary data.</text>
</comment>
<feature type="transmembrane region" description="Helical" evidence="1">
    <location>
        <begin position="237"/>
        <end position="257"/>
    </location>
</feature>
<feature type="transmembrane region" description="Helical" evidence="1">
    <location>
        <begin position="77"/>
        <end position="96"/>
    </location>
</feature>
<feature type="transmembrane region" description="Helical" evidence="1">
    <location>
        <begin position="15"/>
        <end position="33"/>
    </location>
</feature>
<dbReference type="Pfam" id="PF12679">
    <property type="entry name" value="ABC2_membrane_2"/>
    <property type="match status" value="1"/>
</dbReference>
<organism evidence="2">
    <name type="scientific">bioreactor metagenome</name>
    <dbReference type="NCBI Taxonomy" id="1076179"/>
    <lineage>
        <taxon>unclassified sequences</taxon>
        <taxon>metagenomes</taxon>
        <taxon>ecological metagenomes</taxon>
    </lineage>
</organism>
<feature type="transmembrane region" description="Helical" evidence="1">
    <location>
        <begin position="156"/>
        <end position="182"/>
    </location>
</feature>
<reference evidence="2" key="1">
    <citation type="submission" date="2019-08" db="EMBL/GenBank/DDBJ databases">
        <authorList>
            <person name="Kucharzyk K."/>
            <person name="Murdoch R.W."/>
            <person name="Higgins S."/>
            <person name="Loffler F."/>
        </authorList>
    </citation>
    <scope>NUCLEOTIDE SEQUENCE</scope>
</reference>
<dbReference type="GO" id="GO:0140359">
    <property type="term" value="F:ABC-type transporter activity"/>
    <property type="evidence" value="ECO:0007669"/>
    <property type="project" value="InterPro"/>
</dbReference>
<feature type="transmembrane region" description="Helical" evidence="1">
    <location>
        <begin position="117"/>
        <end position="144"/>
    </location>
</feature>
<feature type="transmembrane region" description="Helical" evidence="1">
    <location>
        <begin position="194"/>
        <end position="217"/>
    </location>
</feature>
<evidence type="ECO:0000313" key="2">
    <source>
        <dbReference type="EMBL" id="MPM02954.1"/>
    </source>
</evidence>
<sequence length="265" mass="28926">MNILKRELRVGLRPFLFWTLGLFLLVFSGVVKYTGVEAGGESARKLTESFPRIVRAVLGVVGLDIGSFGGYYAILAYYVLVVTAVYAVSLGGSAVSREAVDKTYEFVFTKPRSRAYILGYKLLAGIFYLALYCLLSFAFSAAAVPALKLGEDVRPAMFLFSLAAFLCGMVFFALSALFAAASARSERGARLGNLFILAAFALGVVCDMLENSGLLRIFSPFQYFDPAELLRGRLDPIYTVLCLTIAAAALYFAFRAFEKRDLTAS</sequence>
<name>A0A644WL49_9ZZZZ</name>
<evidence type="ECO:0008006" key="3">
    <source>
        <dbReference type="Google" id="ProtNLM"/>
    </source>
</evidence>
<dbReference type="GO" id="GO:0005886">
    <property type="term" value="C:plasma membrane"/>
    <property type="evidence" value="ECO:0007669"/>
    <property type="project" value="UniProtKB-SubCell"/>
</dbReference>
<proteinExistence type="predicted"/>
<accession>A0A644WL49</accession>
<evidence type="ECO:0000256" key="1">
    <source>
        <dbReference type="SAM" id="Phobius"/>
    </source>
</evidence>
<keyword evidence="1" id="KW-0472">Membrane</keyword>
<dbReference type="EMBL" id="VSSQ01000911">
    <property type="protein sequence ID" value="MPM02954.1"/>
    <property type="molecule type" value="Genomic_DNA"/>
</dbReference>
<keyword evidence="1" id="KW-0812">Transmembrane</keyword>
<protein>
    <recommendedName>
        <fullName evidence="3">ABC-2 type transporter domain-containing protein</fullName>
    </recommendedName>
</protein>
<gene>
    <name evidence="2" type="ORF">SDC9_49213</name>
</gene>
<keyword evidence="1" id="KW-1133">Transmembrane helix</keyword>